<evidence type="ECO:0000256" key="1">
    <source>
        <dbReference type="SAM" id="MobiDB-lite"/>
    </source>
</evidence>
<keyword evidence="2" id="KW-1133">Transmembrane helix</keyword>
<dbReference type="OrthoDB" id="6599193at2759"/>
<evidence type="ECO:0000256" key="2">
    <source>
        <dbReference type="SAM" id="Phobius"/>
    </source>
</evidence>
<accession>A0A8S1BRH2</accession>
<feature type="signal peptide" evidence="3">
    <location>
        <begin position="1"/>
        <end position="19"/>
    </location>
</feature>
<keyword evidence="3" id="KW-0732">Signal</keyword>
<sequence>MRLLLVAFGLVLTLRVADAGLAVQSRVLCGVHTCSDNQYCNSFGNICSDCSNICDLKSHNYEHQECFDKCQGYIHDQQFASKSESVRLTNSLRDLTVEVKKLQVLAWFSMTFSGVAAVLLLWIGCSKLTSAKRKHGGVVPLLRTKLRSFKKPVKEDLKVESSTGLKLAISAPQNLNDTTPTCSTTLSGTIESRTPPTLTSYKHRSPSEDNVLDYSYDNKAMLGSPASFAKGVEFNSSGEERF</sequence>
<keyword evidence="2" id="KW-0812">Transmembrane</keyword>
<dbReference type="Proteomes" id="UP000494165">
    <property type="component" value="Unassembled WGS sequence"/>
</dbReference>
<dbReference type="EMBL" id="CADEPI010000006">
    <property type="protein sequence ID" value="CAB3361506.1"/>
    <property type="molecule type" value="Genomic_DNA"/>
</dbReference>
<protein>
    <recommendedName>
        <fullName evidence="6">TNFR-Cys domain-containing protein</fullName>
    </recommendedName>
</protein>
<organism evidence="4 5">
    <name type="scientific">Cloeon dipterum</name>
    <dbReference type="NCBI Taxonomy" id="197152"/>
    <lineage>
        <taxon>Eukaryota</taxon>
        <taxon>Metazoa</taxon>
        <taxon>Ecdysozoa</taxon>
        <taxon>Arthropoda</taxon>
        <taxon>Hexapoda</taxon>
        <taxon>Insecta</taxon>
        <taxon>Pterygota</taxon>
        <taxon>Palaeoptera</taxon>
        <taxon>Ephemeroptera</taxon>
        <taxon>Pisciforma</taxon>
        <taxon>Baetidae</taxon>
        <taxon>Cloeon</taxon>
    </lineage>
</organism>
<comment type="caution">
    <text evidence="4">The sequence shown here is derived from an EMBL/GenBank/DDBJ whole genome shotgun (WGS) entry which is preliminary data.</text>
</comment>
<evidence type="ECO:0008006" key="6">
    <source>
        <dbReference type="Google" id="ProtNLM"/>
    </source>
</evidence>
<feature type="chain" id="PRO_5035771135" description="TNFR-Cys domain-containing protein" evidence="3">
    <location>
        <begin position="20"/>
        <end position="242"/>
    </location>
</feature>
<feature type="compositionally biased region" description="Low complexity" evidence="1">
    <location>
        <begin position="178"/>
        <end position="189"/>
    </location>
</feature>
<proteinExistence type="predicted"/>
<reference evidence="4 5" key="1">
    <citation type="submission" date="2020-04" db="EMBL/GenBank/DDBJ databases">
        <authorList>
            <person name="Alioto T."/>
            <person name="Alioto T."/>
            <person name="Gomez Garrido J."/>
        </authorList>
    </citation>
    <scope>NUCLEOTIDE SEQUENCE [LARGE SCALE GENOMIC DNA]</scope>
</reference>
<feature type="transmembrane region" description="Helical" evidence="2">
    <location>
        <begin position="104"/>
        <end position="125"/>
    </location>
</feature>
<keyword evidence="2" id="KW-0472">Membrane</keyword>
<evidence type="ECO:0000256" key="3">
    <source>
        <dbReference type="SAM" id="SignalP"/>
    </source>
</evidence>
<evidence type="ECO:0000313" key="5">
    <source>
        <dbReference type="Proteomes" id="UP000494165"/>
    </source>
</evidence>
<name>A0A8S1BRH2_9INSE</name>
<gene>
    <name evidence="4" type="ORF">CLODIP_2_CD15836</name>
</gene>
<dbReference type="AlphaFoldDB" id="A0A8S1BRH2"/>
<feature type="region of interest" description="Disordered" evidence="1">
    <location>
        <begin position="178"/>
        <end position="206"/>
    </location>
</feature>
<evidence type="ECO:0000313" key="4">
    <source>
        <dbReference type="EMBL" id="CAB3361506.1"/>
    </source>
</evidence>
<keyword evidence="5" id="KW-1185">Reference proteome</keyword>
<feature type="compositionally biased region" description="Polar residues" evidence="1">
    <location>
        <begin position="190"/>
        <end position="200"/>
    </location>
</feature>